<reference evidence="2" key="1">
    <citation type="journal article" date="2020" name="Nature">
        <title>Giant virus diversity and host interactions through global metagenomics.</title>
        <authorList>
            <person name="Schulz F."/>
            <person name="Roux S."/>
            <person name="Paez-Espino D."/>
            <person name="Jungbluth S."/>
            <person name="Walsh D.A."/>
            <person name="Denef V.J."/>
            <person name="McMahon K.D."/>
            <person name="Konstantinidis K.T."/>
            <person name="Eloe-Fadrosh E.A."/>
            <person name="Kyrpides N.C."/>
            <person name="Woyke T."/>
        </authorList>
    </citation>
    <scope>NUCLEOTIDE SEQUENCE</scope>
    <source>
        <strain evidence="2">GVMAG-M-3300023184-17</strain>
    </source>
</reference>
<dbReference type="EMBL" id="MN740041">
    <property type="protein sequence ID" value="QHT85398.1"/>
    <property type="molecule type" value="Genomic_DNA"/>
</dbReference>
<organism evidence="2">
    <name type="scientific">viral metagenome</name>
    <dbReference type="NCBI Taxonomy" id="1070528"/>
    <lineage>
        <taxon>unclassified sequences</taxon>
        <taxon>metagenomes</taxon>
        <taxon>organismal metagenomes</taxon>
    </lineage>
</organism>
<dbReference type="AlphaFoldDB" id="A0A6C0HX84"/>
<name>A0A6C0HX84_9ZZZZ</name>
<accession>A0A6C0HX84</accession>
<protein>
    <submittedName>
        <fullName evidence="2">Uncharacterized protein</fullName>
    </submittedName>
</protein>
<evidence type="ECO:0000256" key="1">
    <source>
        <dbReference type="SAM" id="MobiDB-lite"/>
    </source>
</evidence>
<proteinExistence type="predicted"/>
<feature type="region of interest" description="Disordered" evidence="1">
    <location>
        <begin position="1"/>
        <end position="51"/>
    </location>
</feature>
<sequence length="241" mass="28086">MRCPNGTRKNKQGVCEPKKPKPEPSPVPDLNPYKPKRCPNGTRKNKQGVCEPKIKATPRTQYACRFKKPIYLSERELFQIHFDTPDQFKEYTNLSKAPKLDCGYQSLFALGLLEVDHAKKSAEEVNTKGKIGIYIKELITFFRINFGFKPDETIEVYNRRFIKPFLKHNLANNHATMLLLQLEKNGHYIVAYKYKDVVYLYDPQASRHREVDEKTLFHYFKVTVDAPKLFQPIQKSLPYVG</sequence>
<evidence type="ECO:0000313" key="2">
    <source>
        <dbReference type="EMBL" id="QHT85398.1"/>
    </source>
</evidence>